<feature type="binding site" evidence="13">
    <location>
        <begin position="76"/>
        <end position="78"/>
    </location>
    <ligand>
        <name>NAD(+)</name>
        <dbReference type="ChEBI" id="CHEBI:57540"/>
    </ligand>
</feature>
<keyword evidence="7 13" id="KW-0520">NAD</keyword>
<dbReference type="EMBL" id="CP041345">
    <property type="protein sequence ID" value="QKG80427.1"/>
    <property type="molecule type" value="Genomic_DNA"/>
</dbReference>
<dbReference type="GO" id="GO:0019877">
    <property type="term" value="P:diaminopimelate biosynthetic process"/>
    <property type="evidence" value="ECO:0007669"/>
    <property type="project" value="UniProtKB-UniRule"/>
</dbReference>
<evidence type="ECO:0000256" key="3">
    <source>
        <dbReference type="ARBA" id="ARBA00022605"/>
    </source>
</evidence>
<comment type="catalytic activity">
    <reaction evidence="11 13">
        <text>(S)-2,3,4,5-tetrahydrodipicolinate + NADP(+) + H2O = (2S,4S)-4-hydroxy-2,3,4,5-tetrahydrodipicolinate + NADPH + H(+)</text>
        <dbReference type="Rhea" id="RHEA:35331"/>
        <dbReference type="ChEBI" id="CHEBI:15377"/>
        <dbReference type="ChEBI" id="CHEBI:15378"/>
        <dbReference type="ChEBI" id="CHEBI:16845"/>
        <dbReference type="ChEBI" id="CHEBI:57783"/>
        <dbReference type="ChEBI" id="CHEBI:58349"/>
        <dbReference type="ChEBI" id="CHEBI:67139"/>
        <dbReference type="EC" id="1.17.1.8"/>
    </reaction>
</comment>
<keyword evidence="3 13" id="KW-0028">Amino-acid biosynthesis</keyword>
<protein>
    <recommendedName>
        <fullName evidence="10 13">4-hydroxy-tetrahydrodipicolinate reductase</fullName>
        <shortName evidence="13">HTPA reductase</shortName>
        <ecNumber evidence="10 13">1.17.1.8</ecNumber>
    </recommendedName>
</protein>
<comment type="caution">
    <text evidence="13">Was originally thought to be a dihydrodipicolinate reductase (DHDPR), catalyzing the conversion of dihydrodipicolinate to tetrahydrodipicolinate. However, it was shown in E.coli that the substrate of the enzymatic reaction is not dihydrodipicolinate (DHDP) but in fact (2S,4S)-4-hydroxy-2,3,4,5-tetrahydrodipicolinic acid (HTPA), the product released by the DapA-catalyzed reaction.</text>
</comment>
<dbReference type="InterPro" id="IPR022664">
    <property type="entry name" value="DapB_N_CS"/>
</dbReference>
<keyword evidence="17" id="KW-1185">Reference proteome</keyword>
<comment type="subunit">
    <text evidence="13">Homotetramer.</text>
</comment>
<organism evidence="16 17">
    <name type="scientific">Tenuifilum thalassicum</name>
    <dbReference type="NCBI Taxonomy" id="2590900"/>
    <lineage>
        <taxon>Bacteria</taxon>
        <taxon>Pseudomonadati</taxon>
        <taxon>Bacteroidota</taxon>
        <taxon>Bacteroidia</taxon>
        <taxon>Bacteroidales</taxon>
        <taxon>Tenuifilaceae</taxon>
        <taxon>Tenuifilum</taxon>
    </lineage>
</organism>
<gene>
    <name evidence="13 16" type="primary">dapB</name>
    <name evidence="16" type="ORF">FHG85_09170</name>
</gene>
<dbReference type="EC" id="1.17.1.8" evidence="10 13"/>
<evidence type="ECO:0000259" key="15">
    <source>
        <dbReference type="Pfam" id="PF05173"/>
    </source>
</evidence>
<dbReference type="Pfam" id="PF01113">
    <property type="entry name" value="DapB_N"/>
    <property type="match status" value="1"/>
</dbReference>
<dbReference type="UniPathway" id="UPA00034">
    <property type="reaction ID" value="UER00018"/>
</dbReference>
<dbReference type="GO" id="GO:0008839">
    <property type="term" value="F:4-hydroxy-tetrahydrodipicolinate reductase"/>
    <property type="evidence" value="ECO:0007669"/>
    <property type="project" value="UniProtKB-UniRule"/>
</dbReference>
<evidence type="ECO:0000256" key="8">
    <source>
        <dbReference type="ARBA" id="ARBA00023154"/>
    </source>
</evidence>
<dbReference type="InterPro" id="IPR022663">
    <property type="entry name" value="DapB_C"/>
</dbReference>
<evidence type="ECO:0000256" key="13">
    <source>
        <dbReference type="HAMAP-Rule" id="MF_00102"/>
    </source>
</evidence>
<comment type="similarity">
    <text evidence="1 13">Belongs to the DapB family.</text>
</comment>
<dbReference type="SUPFAM" id="SSF55347">
    <property type="entry name" value="Glyceraldehyde-3-phosphate dehydrogenase-like, C-terminal domain"/>
    <property type="match status" value="1"/>
</dbReference>
<keyword evidence="5 13" id="KW-0220">Diaminopimelate biosynthesis</keyword>
<dbReference type="KEGG" id="ttz:FHG85_09170"/>
<feature type="binding site" evidence="13">
    <location>
        <position position="137"/>
    </location>
    <ligand>
        <name>(S)-2,3,4,5-tetrahydrodipicolinate</name>
        <dbReference type="ChEBI" id="CHEBI:16845"/>
    </ligand>
</feature>
<dbReference type="PROSITE" id="PS01298">
    <property type="entry name" value="DAPB"/>
    <property type="match status" value="1"/>
</dbReference>
<sequence>MLKIAIIGYGKMGHQVESVATERGHKIVLTIDNNNLNDLTTENLKMADVAIEFTSPETAYKNVKKCFEAGIPVVCGTTGWNNQLEELIKVAQKGENTFFYASNFSIGVNIFFKITRYASTLIERFGSYSPEITEIHHTQKIDAPSGTAISIANILADELSNYNGWTLKPETSDEKIPIEAIREGTVPGTHIVNFNSEIDSITLKHEAKSRRGFAFGAVMAAEFIHGRKGFFNMDDLLKLD</sequence>
<dbReference type="RefSeq" id="WP_173075136.1">
    <property type="nucleotide sequence ID" value="NZ_CP041345.1"/>
</dbReference>
<keyword evidence="6 13" id="KW-0560">Oxidoreductase</keyword>
<comment type="subcellular location">
    <subcellularLocation>
        <location evidence="13">Cytoplasm</location>
    </subcellularLocation>
</comment>
<evidence type="ECO:0000256" key="5">
    <source>
        <dbReference type="ARBA" id="ARBA00022915"/>
    </source>
</evidence>
<keyword evidence="4 13" id="KW-0521">NADP</keyword>
<comment type="caution">
    <text evidence="13">Lacks conserved residue(s) required for the propagation of feature annotation.</text>
</comment>
<feature type="domain" description="Dihydrodipicolinate reductase C-terminal" evidence="15">
    <location>
        <begin position="107"/>
        <end position="237"/>
    </location>
</feature>
<name>A0A7D3XF18_9BACT</name>
<evidence type="ECO:0000256" key="12">
    <source>
        <dbReference type="ARBA" id="ARBA00049396"/>
    </source>
</evidence>
<dbReference type="PIRSF" id="PIRSF000161">
    <property type="entry name" value="DHPR"/>
    <property type="match status" value="1"/>
</dbReference>
<dbReference type="GO" id="GO:0016726">
    <property type="term" value="F:oxidoreductase activity, acting on CH or CH2 groups, NAD or NADP as acceptor"/>
    <property type="evidence" value="ECO:0007669"/>
    <property type="project" value="UniProtKB-UniRule"/>
</dbReference>
<feature type="active site" description="Proton donor/acceptor" evidence="13">
    <location>
        <position position="136"/>
    </location>
</feature>
<dbReference type="GO" id="GO:0005829">
    <property type="term" value="C:cytosol"/>
    <property type="evidence" value="ECO:0007669"/>
    <property type="project" value="TreeGrafter"/>
</dbReference>
<evidence type="ECO:0000259" key="14">
    <source>
        <dbReference type="Pfam" id="PF01113"/>
    </source>
</evidence>
<comment type="pathway">
    <text evidence="9 13">Amino-acid biosynthesis; L-lysine biosynthesis via DAP pathway; (S)-tetrahydrodipicolinate from L-aspartate: step 4/4.</text>
</comment>
<dbReference type="Gene3D" id="3.30.360.10">
    <property type="entry name" value="Dihydrodipicolinate Reductase, domain 2"/>
    <property type="match status" value="1"/>
</dbReference>
<evidence type="ECO:0000256" key="2">
    <source>
        <dbReference type="ARBA" id="ARBA00022490"/>
    </source>
</evidence>
<dbReference type="InterPro" id="IPR000846">
    <property type="entry name" value="DapB_N"/>
</dbReference>
<comment type="function">
    <text evidence="13">Catalyzes the conversion of 4-hydroxy-tetrahydrodipicolinate (HTPA) to tetrahydrodipicolinate.</text>
</comment>
<feature type="domain" description="Dihydrodipicolinate reductase N-terminal" evidence="14">
    <location>
        <begin position="3"/>
        <end position="104"/>
    </location>
</feature>
<evidence type="ECO:0000256" key="1">
    <source>
        <dbReference type="ARBA" id="ARBA00006642"/>
    </source>
</evidence>
<reference evidence="16 17" key="1">
    <citation type="submission" date="2019-07" db="EMBL/GenBank/DDBJ databases">
        <title>Thalassofilum flectens gen. nov., sp. nov., a novel moderate thermophilic anaerobe from a shallow sea hot spring in Kunashir Island (Russia), representing a new family in the order Bacteroidales, and proposal of Thalassofilacea fam. nov.</title>
        <authorList>
            <person name="Kochetkova T.V."/>
            <person name="Podosokorskaya O.A."/>
            <person name="Novikov A."/>
            <person name="Elcheninov A.G."/>
            <person name="Toshchakov S.V."/>
            <person name="Kublanov I.V."/>
        </authorList>
    </citation>
    <scope>NUCLEOTIDE SEQUENCE [LARGE SCALE GENOMIC DNA]</scope>
    <source>
        <strain evidence="16 17">38-H</strain>
    </source>
</reference>
<evidence type="ECO:0000256" key="4">
    <source>
        <dbReference type="ARBA" id="ARBA00022857"/>
    </source>
</evidence>
<evidence type="ECO:0000256" key="9">
    <source>
        <dbReference type="ARBA" id="ARBA00037922"/>
    </source>
</evidence>
<evidence type="ECO:0000256" key="11">
    <source>
        <dbReference type="ARBA" id="ARBA00049080"/>
    </source>
</evidence>
<dbReference type="PANTHER" id="PTHR20836">
    <property type="entry name" value="DIHYDRODIPICOLINATE REDUCTASE"/>
    <property type="match status" value="1"/>
</dbReference>
<dbReference type="Pfam" id="PF05173">
    <property type="entry name" value="DapB_C"/>
    <property type="match status" value="1"/>
</dbReference>
<evidence type="ECO:0000256" key="6">
    <source>
        <dbReference type="ARBA" id="ARBA00023002"/>
    </source>
</evidence>
<keyword evidence="2 13" id="KW-0963">Cytoplasm</keyword>
<feature type="binding site" evidence="13">
    <location>
        <begin position="146"/>
        <end position="147"/>
    </location>
    <ligand>
        <name>(S)-2,3,4,5-tetrahydrodipicolinate</name>
        <dbReference type="ChEBI" id="CHEBI:16845"/>
    </ligand>
</feature>
<dbReference type="CDD" id="cd02274">
    <property type="entry name" value="DHDPR_N"/>
    <property type="match status" value="1"/>
</dbReference>
<keyword evidence="8 13" id="KW-0457">Lysine biosynthesis</keyword>
<dbReference type="Gene3D" id="3.40.50.720">
    <property type="entry name" value="NAD(P)-binding Rossmann-like Domain"/>
    <property type="match status" value="1"/>
</dbReference>
<dbReference type="NCBIfam" id="TIGR00036">
    <property type="entry name" value="dapB"/>
    <property type="match status" value="1"/>
</dbReference>
<dbReference type="InterPro" id="IPR036291">
    <property type="entry name" value="NAD(P)-bd_dom_sf"/>
</dbReference>
<accession>A0A7D3XF18</accession>
<dbReference type="InterPro" id="IPR023940">
    <property type="entry name" value="DHDPR_bac"/>
</dbReference>
<dbReference type="AlphaFoldDB" id="A0A7D3XF18"/>
<dbReference type="PANTHER" id="PTHR20836:SF0">
    <property type="entry name" value="4-HYDROXY-TETRAHYDRODIPICOLINATE REDUCTASE 1, CHLOROPLASTIC-RELATED"/>
    <property type="match status" value="1"/>
</dbReference>
<dbReference type="Proteomes" id="UP000500961">
    <property type="component" value="Chromosome"/>
</dbReference>
<comment type="catalytic activity">
    <reaction evidence="12 13">
        <text>(S)-2,3,4,5-tetrahydrodipicolinate + NAD(+) + H2O = (2S,4S)-4-hydroxy-2,3,4,5-tetrahydrodipicolinate + NADH + H(+)</text>
        <dbReference type="Rhea" id="RHEA:35323"/>
        <dbReference type="ChEBI" id="CHEBI:15377"/>
        <dbReference type="ChEBI" id="CHEBI:15378"/>
        <dbReference type="ChEBI" id="CHEBI:16845"/>
        <dbReference type="ChEBI" id="CHEBI:57540"/>
        <dbReference type="ChEBI" id="CHEBI:57945"/>
        <dbReference type="ChEBI" id="CHEBI:67139"/>
        <dbReference type="EC" id="1.17.1.8"/>
    </reaction>
</comment>
<dbReference type="HAMAP" id="MF_00102">
    <property type="entry name" value="DapB"/>
    <property type="match status" value="1"/>
</dbReference>
<dbReference type="GO" id="GO:0051287">
    <property type="term" value="F:NAD binding"/>
    <property type="evidence" value="ECO:0007669"/>
    <property type="project" value="UniProtKB-UniRule"/>
</dbReference>
<dbReference type="GO" id="GO:0050661">
    <property type="term" value="F:NADP binding"/>
    <property type="evidence" value="ECO:0007669"/>
    <property type="project" value="UniProtKB-UniRule"/>
</dbReference>
<proteinExistence type="inferred from homology"/>
<feature type="binding site" evidence="13">
    <location>
        <begin position="101"/>
        <end position="104"/>
    </location>
    <ligand>
        <name>NAD(+)</name>
        <dbReference type="ChEBI" id="CHEBI:57540"/>
    </ligand>
</feature>
<feature type="active site" description="Proton donor" evidence="13">
    <location>
        <position position="140"/>
    </location>
</feature>
<evidence type="ECO:0000313" key="16">
    <source>
        <dbReference type="EMBL" id="QKG80427.1"/>
    </source>
</evidence>
<evidence type="ECO:0000256" key="7">
    <source>
        <dbReference type="ARBA" id="ARBA00023027"/>
    </source>
</evidence>
<evidence type="ECO:0000313" key="17">
    <source>
        <dbReference type="Proteomes" id="UP000500961"/>
    </source>
</evidence>
<evidence type="ECO:0000256" key="10">
    <source>
        <dbReference type="ARBA" id="ARBA00038983"/>
    </source>
</evidence>
<dbReference type="SUPFAM" id="SSF51735">
    <property type="entry name" value="NAD(P)-binding Rossmann-fold domains"/>
    <property type="match status" value="1"/>
</dbReference>
<dbReference type="GO" id="GO:0009089">
    <property type="term" value="P:lysine biosynthetic process via diaminopimelate"/>
    <property type="evidence" value="ECO:0007669"/>
    <property type="project" value="UniProtKB-UniRule"/>
</dbReference>